<comment type="caution">
    <text evidence="3">The sequence shown here is derived from an EMBL/GenBank/DDBJ whole genome shotgun (WGS) entry which is preliminary data.</text>
</comment>
<feature type="region of interest" description="Disordered" evidence="1">
    <location>
        <begin position="179"/>
        <end position="202"/>
    </location>
</feature>
<proteinExistence type="predicted"/>
<feature type="transmembrane region" description="Helical" evidence="2">
    <location>
        <begin position="34"/>
        <end position="51"/>
    </location>
</feature>
<keyword evidence="4" id="KW-1185">Reference proteome</keyword>
<evidence type="ECO:0000256" key="2">
    <source>
        <dbReference type="SAM" id="Phobius"/>
    </source>
</evidence>
<feature type="compositionally biased region" description="Low complexity" evidence="1">
    <location>
        <begin position="188"/>
        <end position="202"/>
    </location>
</feature>
<sequence>MNVRLDRRGIGGGYFFCGPIVLGLDIFRSKYLESFLSLLIPFLLLLKTFPLDSLGLMSRNRCLLLLAPASGPMMPLRPKTRAGGETKPKTFPTHTDFRSCPASSPNNKRPSHLSNPTQLIIAGFRQPFLPSPALLARPSSPSLLKRVPFDSHYTSNASLRAPAQRAADCRVERSGVPAITAPGDEATRPAGAAGRRGRAPSSPLSGAVCPITLLESVSILSSPLATSCHLGLGFLPFSFVPACPPRDICERSRRHLRFLPRNLRPHIIQHNFNLPDDRLRLSLAPTRRKASCDHHYFTQRSEEDVEDHYKAIWLHLHRSGSNFLVLAQGIRTPPPPGRVEGGIRLGPSSISLISSACVPSFMRQRSASTRLPASSTLYRCLLNLNRDKGPRLHTVTPSLVLFGSTRQWIPPSAVLHTPHSVSLAPQLIASLPLVNVEVRKDFRREKVLGYYRSRGEARV</sequence>
<evidence type="ECO:0000313" key="3">
    <source>
        <dbReference type="EMBL" id="ROT61110.1"/>
    </source>
</evidence>
<name>A0A3R7LRM9_PENVA</name>
<feature type="compositionally biased region" description="Polar residues" evidence="1">
    <location>
        <begin position="101"/>
        <end position="114"/>
    </location>
</feature>
<dbReference type="Proteomes" id="UP000283509">
    <property type="component" value="Unassembled WGS sequence"/>
</dbReference>
<keyword evidence="2" id="KW-0472">Membrane</keyword>
<protein>
    <submittedName>
        <fullName evidence="3">Uncharacterized protein</fullName>
    </submittedName>
</protein>
<gene>
    <name evidence="3" type="ORF">C7M84_021150</name>
</gene>
<evidence type="ECO:0000313" key="4">
    <source>
        <dbReference type="Proteomes" id="UP000283509"/>
    </source>
</evidence>
<dbReference type="EMBL" id="QCYY01004354">
    <property type="protein sequence ID" value="ROT61110.1"/>
    <property type="molecule type" value="Genomic_DNA"/>
</dbReference>
<reference evidence="3 4" key="2">
    <citation type="submission" date="2019-01" db="EMBL/GenBank/DDBJ databases">
        <title>The decoding of complex shrimp genome reveals the adaptation for benthos swimmer, frequently molting mechanism and breeding impact on genome.</title>
        <authorList>
            <person name="Sun Y."/>
            <person name="Gao Y."/>
            <person name="Yu Y."/>
        </authorList>
    </citation>
    <scope>NUCLEOTIDE SEQUENCE [LARGE SCALE GENOMIC DNA]</scope>
    <source>
        <tissue evidence="3">Muscle</tissue>
    </source>
</reference>
<dbReference type="AlphaFoldDB" id="A0A3R7LRM9"/>
<reference evidence="3 4" key="1">
    <citation type="submission" date="2018-04" db="EMBL/GenBank/DDBJ databases">
        <authorList>
            <person name="Zhang X."/>
            <person name="Yuan J."/>
            <person name="Li F."/>
            <person name="Xiang J."/>
        </authorList>
    </citation>
    <scope>NUCLEOTIDE SEQUENCE [LARGE SCALE GENOMIC DNA]</scope>
    <source>
        <tissue evidence="3">Muscle</tissue>
    </source>
</reference>
<feature type="region of interest" description="Disordered" evidence="1">
    <location>
        <begin position="75"/>
        <end position="114"/>
    </location>
</feature>
<organism evidence="3 4">
    <name type="scientific">Penaeus vannamei</name>
    <name type="common">Whiteleg shrimp</name>
    <name type="synonym">Litopenaeus vannamei</name>
    <dbReference type="NCBI Taxonomy" id="6689"/>
    <lineage>
        <taxon>Eukaryota</taxon>
        <taxon>Metazoa</taxon>
        <taxon>Ecdysozoa</taxon>
        <taxon>Arthropoda</taxon>
        <taxon>Crustacea</taxon>
        <taxon>Multicrustacea</taxon>
        <taxon>Malacostraca</taxon>
        <taxon>Eumalacostraca</taxon>
        <taxon>Eucarida</taxon>
        <taxon>Decapoda</taxon>
        <taxon>Dendrobranchiata</taxon>
        <taxon>Penaeoidea</taxon>
        <taxon>Penaeidae</taxon>
        <taxon>Penaeus</taxon>
    </lineage>
</organism>
<keyword evidence="2" id="KW-0812">Transmembrane</keyword>
<accession>A0A3R7LRM9</accession>
<keyword evidence="2" id="KW-1133">Transmembrane helix</keyword>
<evidence type="ECO:0000256" key="1">
    <source>
        <dbReference type="SAM" id="MobiDB-lite"/>
    </source>
</evidence>
<feature type="transmembrane region" description="Helical" evidence="2">
    <location>
        <begin position="12"/>
        <end position="28"/>
    </location>
</feature>